<dbReference type="InterPro" id="IPR025736">
    <property type="entry name" value="PucR_C-HTH_dom"/>
</dbReference>
<accession>A0A7W5FNF0</accession>
<protein>
    <submittedName>
        <fullName evidence="2">DNA-binding PucR family transcriptional regulator</fullName>
    </submittedName>
</protein>
<feature type="domain" description="PucR C-terminal helix-turn-helix" evidence="1">
    <location>
        <begin position="1"/>
        <end position="41"/>
    </location>
</feature>
<dbReference type="Pfam" id="PF13556">
    <property type="entry name" value="HTH_30"/>
    <property type="match status" value="1"/>
</dbReference>
<dbReference type="Gene3D" id="1.10.10.2840">
    <property type="entry name" value="PucR C-terminal helix-turn-helix domain"/>
    <property type="match status" value="1"/>
</dbReference>
<organism evidence="2 3">
    <name type="scientific">Paenibacillus phyllosphaerae</name>
    <dbReference type="NCBI Taxonomy" id="274593"/>
    <lineage>
        <taxon>Bacteria</taxon>
        <taxon>Bacillati</taxon>
        <taxon>Bacillota</taxon>
        <taxon>Bacilli</taxon>
        <taxon>Bacillales</taxon>
        <taxon>Paenibacillaceae</taxon>
        <taxon>Paenibacillus</taxon>
    </lineage>
</organism>
<gene>
    <name evidence="2" type="ORF">FHS18_003007</name>
</gene>
<dbReference type="InterPro" id="IPR042070">
    <property type="entry name" value="PucR_C-HTH_sf"/>
</dbReference>
<sequence>MARRLYIHRNTAVYRLEKLEKLLGMKLKQTGSLLRLKFAFLFKRLLDR</sequence>
<keyword evidence="2" id="KW-0238">DNA-binding</keyword>
<keyword evidence="3" id="KW-1185">Reference proteome</keyword>
<evidence type="ECO:0000313" key="3">
    <source>
        <dbReference type="Proteomes" id="UP000570361"/>
    </source>
</evidence>
<evidence type="ECO:0000259" key="1">
    <source>
        <dbReference type="Pfam" id="PF13556"/>
    </source>
</evidence>
<evidence type="ECO:0000313" key="2">
    <source>
        <dbReference type="EMBL" id="MBB3110939.1"/>
    </source>
</evidence>
<dbReference type="GO" id="GO:0003677">
    <property type="term" value="F:DNA binding"/>
    <property type="evidence" value="ECO:0007669"/>
    <property type="project" value="UniProtKB-KW"/>
</dbReference>
<dbReference type="EMBL" id="JACHXK010000006">
    <property type="protein sequence ID" value="MBB3110939.1"/>
    <property type="molecule type" value="Genomic_DNA"/>
</dbReference>
<dbReference type="Proteomes" id="UP000570361">
    <property type="component" value="Unassembled WGS sequence"/>
</dbReference>
<proteinExistence type="predicted"/>
<dbReference type="RefSeq" id="WP_183600845.1">
    <property type="nucleotide sequence ID" value="NZ_JACHXK010000006.1"/>
</dbReference>
<name>A0A7W5FNF0_9BACL</name>
<dbReference type="AlphaFoldDB" id="A0A7W5FNF0"/>
<reference evidence="2 3" key="1">
    <citation type="submission" date="2020-08" db="EMBL/GenBank/DDBJ databases">
        <title>Genomic Encyclopedia of Type Strains, Phase III (KMG-III): the genomes of soil and plant-associated and newly described type strains.</title>
        <authorList>
            <person name="Whitman W."/>
        </authorList>
    </citation>
    <scope>NUCLEOTIDE SEQUENCE [LARGE SCALE GENOMIC DNA]</scope>
    <source>
        <strain evidence="2 3">CECT 5862</strain>
    </source>
</reference>
<comment type="caution">
    <text evidence="2">The sequence shown here is derived from an EMBL/GenBank/DDBJ whole genome shotgun (WGS) entry which is preliminary data.</text>
</comment>